<dbReference type="GO" id="GO:0045842">
    <property type="term" value="P:positive regulation of mitotic metaphase/anaphase transition"/>
    <property type="evidence" value="ECO:0007669"/>
    <property type="project" value="TreeGrafter"/>
</dbReference>
<evidence type="ECO:0000313" key="9">
    <source>
        <dbReference type="Proteomes" id="UP000559027"/>
    </source>
</evidence>
<feature type="domain" description="Anaphase-promoting complex subunit 5" evidence="7">
    <location>
        <begin position="207"/>
        <end position="280"/>
    </location>
</feature>
<organism evidence="8 9">
    <name type="scientific">Leucocoprinus leucothites</name>
    <dbReference type="NCBI Taxonomy" id="201217"/>
    <lineage>
        <taxon>Eukaryota</taxon>
        <taxon>Fungi</taxon>
        <taxon>Dikarya</taxon>
        <taxon>Basidiomycota</taxon>
        <taxon>Agaricomycotina</taxon>
        <taxon>Agaricomycetes</taxon>
        <taxon>Agaricomycetidae</taxon>
        <taxon>Agaricales</taxon>
        <taxon>Agaricineae</taxon>
        <taxon>Agaricaceae</taxon>
        <taxon>Leucocoprinus</taxon>
    </lineage>
</organism>
<keyword evidence="6" id="KW-0131">Cell cycle</keyword>
<dbReference type="GO" id="GO:0005680">
    <property type="term" value="C:anaphase-promoting complex"/>
    <property type="evidence" value="ECO:0007669"/>
    <property type="project" value="InterPro"/>
</dbReference>
<evidence type="ECO:0000256" key="5">
    <source>
        <dbReference type="ARBA" id="ARBA00022786"/>
    </source>
</evidence>
<evidence type="ECO:0000256" key="6">
    <source>
        <dbReference type="ARBA" id="ARBA00023306"/>
    </source>
</evidence>
<keyword evidence="5" id="KW-0833">Ubl conjugation pathway</keyword>
<dbReference type="PANTHER" id="PTHR12830">
    <property type="entry name" value="ANAPHASE-PROMOTING COMPLEX SUBUNIT 5"/>
    <property type="match status" value="1"/>
</dbReference>
<comment type="caution">
    <text evidence="8">The sequence shown here is derived from an EMBL/GenBank/DDBJ whole genome shotgun (WGS) entry which is preliminary data.</text>
</comment>
<evidence type="ECO:0000256" key="3">
    <source>
        <dbReference type="ARBA" id="ARBA00022618"/>
    </source>
</evidence>
<accession>A0A8H5G4Q4</accession>
<comment type="similarity">
    <text evidence="1">Belongs to the APC5 family.</text>
</comment>
<dbReference type="Proteomes" id="UP000559027">
    <property type="component" value="Unassembled WGS sequence"/>
</dbReference>
<dbReference type="AlphaFoldDB" id="A0A8H5G4Q4"/>
<sequence length="678" mass="76785">MDDVPPPTEHVVRPHHIGLLSILSLAFKDGQHKEFPSPFTLHLYRCLLNEISEVCHPKPYFEVLKEIALGPRAEPQACQTFLANARAMPASLDTADNLTIFFSNIPALFVEKPSDDNPIFMRRSLFGYFCRRCFVSFIKLSFSGVVKLQKDYQTWIGGDLTAGYDVINKEQLTNDVTLFKTQADKKAWAKPESFEAWEKGLAIGDDTMAVENLRRFFEQQFNDNNDSGLRQHALLNLVRMHYMHKEYDAARKLLSEAITVSRTSGDRITLQNCVSMLHRLPPTSAGQKPAPNEIQPDLHPLEVFHDVSKLADDQPIGMAFNKIMQAIGVQDHWIDVQIIPPPEEELWVQHAVQSIVWRSAGCDKLATIEENLIMAFIPLGTPDETRLAIVLNRANQACAITTPWSTCMNARMGLYDQSLRNLLDPAIWSGLGMDDYATWAHAVWNILALRATRRGQKRLYQEVLLVRRPAGYHNMKFFDLDSEGPPRSKIHEALGEVLQLRKCGQATNGMEHLLRALWHSEFLFRLHEYRTGIVLLADVGLEFGMSKRSRALVDDIMPQIICGKDPEQRGFASFTLARAIIASGESSPESLREALPYLLAAEKDYECLDILEALQDVQYFISVIYHNLDMMNERDAATRRHHATVERRAKLATTVVDEEVEAILDLIGRIGVALTSRE</sequence>
<evidence type="ECO:0000313" key="8">
    <source>
        <dbReference type="EMBL" id="KAF5358210.1"/>
    </source>
</evidence>
<evidence type="ECO:0000256" key="1">
    <source>
        <dbReference type="ARBA" id="ARBA00007450"/>
    </source>
</evidence>
<gene>
    <name evidence="8" type="ORF">D9756_001601</name>
</gene>
<dbReference type="GO" id="GO:0031145">
    <property type="term" value="P:anaphase-promoting complex-dependent catabolic process"/>
    <property type="evidence" value="ECO:0007669"/>
    <property type="project" value="TreeGrafter"/>
</dbReference>
<keyword evidence="4" id="KW-0498">Mitosis</keyword>
<dbReference type="OrthoDB" id="2504561at2759"/>
<evidence type="ECO:0000256" key="4">
    <source>
        <dbReference type="ARBA" id="ARBA00022776"/>
    </source>
</evidence>
<keyword evidence="3" id="KW-0132">Cell division</keyword>
<dbReference type="GO" id="GO:0070979">
    <property type="term" value="P:protein K11-linked ubiquitination"/>
    <property type="evidence" value="ECO:0007669"/>
    <property type="project" value="TreeGrafter"/>
</dbReference>
<dbReference type="InterPro" id="IPR037679">
    <property type="entry name" value="Apc5"/>
</dbReference>
<evidence type="ECO:0000259" key="7">
    <source>
        <dbReference type="Pfam" id="PF12862"/>
    </source>
</evidence>
<dbReference type="InterPro" id="IPR026000">
    <property type="entry name" value="Apc5_dom"/>
</dbReference>
<evidence type="ECO:0000256" key="2">
    <source>
        <dbReference type="ARBA" id="ARBA00016066"/>
    </source>
</evidence>
<dbReference type="Pfam" id="PF12862">
    <property type="entry name" value="ANAPC5"/>
    <property type="match status" value="1"/>
</dbReference>
<dbReference type="PANTHER" id="PTHR12830:SF9">
    <property type="entry name" value="ANAPHASE-PROMOTING COMPLEX SUBUNIT 5"/>
    <property type="match status" value="1"/>
</dbReference>
<keyword evidence="9" id="KW-1185">Reference proteome</keyword>
<dbReference type="GO" id="GO:0051301">
    <property type="term" value="P:cell division"/>
    <property type="evidence" value="ECO:0007669"/>
    <property type="project" value="UniProtKB-KW"/>
</dbReference>
<dbReference type="CDD" id="cd16270">
    <property type="entry name" value="Apc5_N"/>
    <property type="match status" value="1"/>
</dbReference>
<proteinExistence type="inferred from homology"/>
<dbReference type="EMBL" id="JAACJO010000005">
    <property type="protein sequence ID" value="KAF5358210.1"/>
    <property type="molecule type" value="Genomic_DNA"/>
</dbReference>
<name>A0A8H5G4Q4_9AGAR</name>
<protein>
    <recommendedName>
        <fullName evidence="2">Anaphase-promoting complex subunit 5</fullName>
    </recommendedName>
</protein>
<reference evidence="8 9" key="1">
    <citation type="journal article" date="2020" name="ISME J.">
        <title>Uncovering the hidden diversity of litter-decomposition mechanisms in mushroom-forming fungi.</title>
        <authorList>
            <person name="Floudas D."/>
            <person name="Bentzer J."/>
            <person name="Ahren D."/>
            <person name="Johansson T."/>
            <person name="Persson P."/>
            <person name="Tunlid A."/>
        </authorList>
    </citation>
    <scope>NUCLEOTIDE SEQUENCE [LARGE SCALE GENOMIC DNA]</scope>
    <source>
        <strain evidence="8 9">CBS 146.42</strain>
    </source>
</reference>